<dbReference type="Proteomes" id="UP000308186">
    <property type="component" value="Unassembled WGS sequence"/>
</dbReference>
<dbReference type="InterPro" id="IPR006674">
    <property type="entry name" value="HD_domain"/>
</dbReference>
<proteinExistence type="inferred from homology"/>
<evidence type="ECO:0000256" key="4">
    <source>
        <dbReference type="ARBA" id="ARBA00022695"/>
    </source>
</evidence>
<organism evidence="8 9">
    <name type="scientific">Streptococcus salivarius</name>
    <dbReference type="NCBI Taxonomy" id="1304"/>
    <lineage>
        <taxon>Bacteria</taxon>
        <taxon>Bacillati</taxon>
        <taxon>Bacillota</taxon>
        <taxon>Bacilli</taxon>
        <taxon>Lactobacillales</taxon>
        <taxon>Streptococcaceae</taxon>
        <taxon>Streptococcus</taxon>
    </lineage>
</organism>
<dbReference type="CDD" id="cd00077">
    <property type="entry name" value="HDc"/>
    <property type="match status" value="1"/>
</dbReference>
<comment type="caution">
    <text evidence="6">Lacks conserved residue(s) required for the propagation of feature annotation.</text>
</comment>
<keyword evidence="3 6" id="KW-0808">Transferase</keyword>
<feature type="binding site" evidence="6">
    <location>
        <begin position="152"/>
        <end position="154"/>
    </location>
    <ligand>
        <name>NAD(+)</name>
        <dbReference type="ChEBI" id="CHEBI:57540"/>
    </ligand>
</feature>
<evidence type="ECO:0000313" key="9">
    <source>
        <dbReference type="Proteomes" id="UP000308186"/>
    </source>
</evidence>
<dbReference type="Pfam" id="PF01966">
    <property type="entry name" value="HD"/>
    <property type="match status" value="1"/>
</dbReference>
<evidence type="ECO:0000256" key="2">
    <source>
        <dbReference type="ARBA" id="ARBA00022676"/>
    </source>
</evidence>
<keyword evidence="4 6" id="KW-0548">Nucleotidyltransferase</keyword>
<evidence type="ECO:0000256" key="6">
    <source>
        <dbReference type="PROSITE-ProRule" id="PRU01362"/>
    </source>
</evidence>
<dbReference type="Pfam" id="PF14487">
    <property type="entry name" value="DarT"/>
    <property type="match status" value="1"/>
</dbReference>
<feature type="active site" evidence="6">
    <location>
        <position position="304"/>
    </location>
</feature>
<dbReference type="GO" id="GO:0016757">
    <property type="term" value="F:glycosyltransferase activity"/>
    <property type="evidence" value="ECO:0007669"/>
    <property type="project" value="UniProtKB-UniRule"/>
</dbReference>
<keyword evidence="1 6" id="KW-1277">Toxin-antitoxin system</keyword>
<keyword evidence="2 6" id="KW-0328">Glycosyltransferase</keyword>
<dbReference type="PROSITE" id="PS52018">
    <property type="entry name" value="DART"/>
    <property type="match status" value="1"/>
</dbReference>
<dbReference type="GO" id="GO:0016779">
    <property type="term" value="F:nucleotidyltransferase activity"/>
    <property type="evidence" value="ECO:0007669"/>
    <property type="project" value="UniProtKB-UniRule"/>
</dbReference>
<evidence type="ECO:0000313" key="8">
    <source>
        <dbReference type="EMBL" id="TNF68522.1"/>
    </source>
</evidence>
<sequence length="622" mass="73493">MEQEIYEVYSIKRNLIPSIAVYYMDYDFFVYEPGFIESENRVRFTSGVVSMYDNSVEKAYMSSFAKNDLIFLRRKKYIWLLEVLTVGMLVMEARVITNNILNEDLASKHTYPEISRDKDLMDKLFESVTKGKLKPKTPFFETQKRSNPYFYHFTSIENFDEILKIGKLTSKNKTANQIKDIANNEIQNRRRKMEVNVNSGTTVHDYVPFYFTKQSSMFFERVLSKVIDQKDTIFLAVNFEKLRNANVYFTDSSANTEDGPNFYYKLESLEKLNWEKINCELKKSYDKDISEDQKSLIRRQRMAEVLVYNFVPLEWIEKIIVFNQKMKEYCEKEIRIIRPDLKIEVIVDNITRKSKNGYEYHNKEFYYTKNIEGVNFSYFRFSNEKKGSLSQKSYITGPKELLKLYCQTINTIIENRKNSIGKKYKFKNINQLVEKIDKDFSVLPELEGIEGLQSSNYCHVQTVSEHTKEVVENVRNSAEFVICPEKEKDILCLSAYLHDIGKGPKNKWYNGEQRVWPDHPAEALPMVERILSDEIENIDTWEVKRIVLLVAYHDLLGEIAKGGDKYFNYNGRSIDELRKLKLSKDEFKDLKILSEADIEAINHEWLENFKKYVDDIEEKSKK</sequence>
<comment type="similarity">
    <text evidence="6">Belongs to the DarT ADP-ribosyltransferase family.</text>
</comment>
<dbReference type="InterPro" id="IPR003607">
    <property type="entry name" value="HD/PDEase_dom"/>
</dbReference>
<evidence type="ECO:0000259" key="7">
    <source>
        <dbReference type="PROSITE" id="PS52018"/>
    </source>
</evidence>
<comment type="caution">
    <text evidence="8">The sequence shown here is derived from an EMBL/GenBank/DDBJ whole genome shotgun (WGS) entry which is preliminary data.</text>
</comment>
<feature type="binding site" evidence="6">
    <location>
        <position position="190"/>
    </location>
    <ligand>
        <name>NAD(+)</name>
        <dbReference type="ChEBI" id="CHEBI:57540"/>
    </ligand>
</feature>
<dbReference type="AlphaFoldDB" id="A0AAX2V4F4"/>
<accession>A0AAX2V4F4</accession>
<dbReference type="SUPFAM" id="SSF109604">
    <property type="entry name" value="HD-domain/PDEase-like"/>
    <property type="match status" value="1"/>
</dbReference>
<reference evidence="8 9" key="1">
    <citation type="submission" date="2019-06" db="EMBL/GenBank/DDBJ databases">
        <title>Genome Announcement To Ensure Probiotic Safety of Streptococcus salivarius UBSS01.</title>
        <authorList>
            <person name="Sulthana A."/>
            <person name="Lakshmi S.G."/>
            <person name="Madempudi R.S."/>
        </authorList>
    </citation>
    <scope>NUCLEOTIDE SEQUENCE [LARGE SCALE GENOMIC DNA]</scope>
    <source>
        <strain evidence="8 9">UBSS01</strain>
    </source>
</reference>
<evidence type="ECO:0000256" key="5">
    <source>
        <dbReference type="ARBA" id="ARBA00023125"/>
    </source>
</evidence>
<dbReference type="EMBL" id="VDCW01000002">
    <property type="protein sequence ID" value="TNF68522.1"/>
    <property type="molecule type" value="Genomic_DNA"/>
</dbReference>
<protein>
    <submittedName>
        <fullName evidence="8">DUF4433 domain-containing protein</fullName>
    </submittedName>
</protein>
<gene>
    <name evidence="8" type="ORF">FBF48_02045</name>
</gene>
<comment type="catalytic activity">
    <reaction evidence="6">
        <text>a thymidine in DNA + NAD(+) = an N-(ADP-alpha-D-ribosyl)-thymidine in DNA + nicotinamide + H(+)</text>
        <dbReference type="Rhea" id="RHEA:71651"/>
        <dbReference type="Rhea" id="RHEA-COMP:13556"/>
        <dbReference type="Rhea" id="RHEA-COMP:18051"/>
        <dbReference type="ChEBI" id="CHEBI:15378"/>
        <dbReference type="ChEBI" id="CHEBI:17154"/>
        <dbReference type="ChEBI" id="CHEBI:57540"/>
        <dbReference type="ChEBI" id="CHEBI:137386"/>
        <dbReference type="ChEBI" id="CHEBI:191199"/>
    </reaction>
</comment>
<evidence type="ECO:0000256" key="1">
    <source>
        <dbReference type="ARBA" id="ARBA00022649"/>
    </source>
</evidence>
<dbReference type="RefSeq" id="WP_139723746.1">
    <property type="nucleotide sequence ID" value="NZ_VDCW01000002.1"/>
</dbReference>
<feature type="domain" description="DarT" evidence="7">
    <location>
        <begin position="148"/>
        <end position="353"/>
    </location>
</feature>
<keyword evidence="5 6" id="KW-0238">DNA-binding</keyword>
<dbReference type="InterPro" id="IPR029494">
    <property type="entry name" value="DarT"/>
</dbReference>
<evidence type="ECO:0000256" key="3">
    <source>
        <dbReference type="ARBA" id="ARBA00022679"/>
    </source>
</evidence>
<feature type="active site" description="Proton acceptor" evidence="6">
    <location>
        <position position="190"/>
    </location>
</feature>
<dbReference type="SMART" id="SM00471">
    <property type="entry name" value="HDc"/>
    <property type="match status" value="1"/>
</dbReference>
<dbReference type="GO" id="GO:0003677">
    <property type="term" value="F:DNA binding"/>
    <property type="evidence" value="ECO:0007669"/>
    <property type="project" value="UniProtKB-UniRule"/>
</dbReference>
<dbReference type="Gene3D" id="1.10.3210.10">
    <property type="entry name" value="Hypothetical protein af1432"/>
    <property type="match status" value="1"/>
</dbReference>
<name>A0AAX2V4F4_STRSL</name>